<dbReference type="InterPro" id="IPR036291">
    <property type="entry name" value="NAD(P)-bd_dom_sf"/>
</dbReference>
<dbReference type="GeneID" id="63787910"/>
<keyword evidence="3" id="KW-0560">Oxidoreductase</keyword>
<evidence type="ECO:0000256" key="3">
    <source>
        <dbReference type="ARBA" id="ARBA00023002"/>
    </source>
</evidence>
<dbReference type="STRING" id="56484.A0A1Y2FB10"/>
<dbReference type="InterPro" id="IPR028162">
    <property type="entry name" value="Met8_C"/>
</dbReference>
<evidence type="ECO:0000259" key="8">
    <source>
        <dbReference type="Pfam" id="PF14824"/>
    </source>
</evidence>
<dbReference type="OMA" id="TQIWKLC"/>
<dbReference type="Gene3D" id="3.30.160.110">
    <property type="entry name" value="Siroheme synthase, domain 2"/>
    <property type="match status" value="1"/>
</dbReference>
<evidence type="ECO:0000313" key="10">
    <source>
        <dbReference type="Proteomes" id="UP000193685"/>
    </source>
</evidence>
<comment type="caution">
    <text evidence="9">The sequence shown here is derived from an EMBL/GenBank/DDBJ whole genome shotgun (WGS) entry which is preliminary data.</text>
</comment>
<dbReference type="Pfam" id="PF14823">
    <property type="entry name" value="Sirohm_synth_C"/>
    <property type="match status" value="1"/>
</dbReference>
<dbReference type="UniPathway" id="UPA00262">
    <property type="reaction ID" value="UER00222"/>
</dbReference>
<evidence type="ECO:0000256" key="4">
    <source>
        <dbReference type="ARBA" id="ARBA00023027"/>
    </source>
</evidence>
<dbReference type="Gene3D" id="1.10.3280.10">
    <property type="entry name" value="Siroheme synthase, domain 3"/>
    <property type="match status" value="1"/>
</dbReference>
<keyword evidence="5" id="KW-0627">Porphyrin biosynthesis</keyword>
<evidence type="ECO:0000256" key="5">
    <source>
        <dbReference type="ARBA" id="ARBA00023244"/>
    </source>
</evidence>
<reference evidence="9 10" key="1">
    <citation type="submission" date="2016-07" db="EMBL/GenBank/DDBJ databases">
        <title>Pervasive Adenine N6-methylation of Active Genes in Fungi.</title>
        <authorList>
            <consortium name="DOE Joint Genome Institute"/>
            <person name="Mondo S.J."/>
            <person name="Dannebaum R.O."/>
            <person name="Kuo R.C."/>
            <person name="Labutti K."/>
            <person name="Haridas S."/>
            <person name="Kuo A."/>
            <person name="Salamov A."/>
            <person name="Ahrendt S.R."/>
            <person name="Lipzen A."/>
            <person name="Sullivan W."/>
            <person name="Andreopoulos W.B."/>
            <person name="Clum A."/>
            <person name="Lindquist E."/>
            <person name="Daum C."/>
            <person name="Ramamoorthy G.K."/>
            <person name="Gryganskyi A."/>
            <person name="Culley D."/>
            <person name="Magnuson J.K."/>
            <person name="James T.Y."/>
            <person name="O'Malley M.A."/>
            <person name="Stajich J.E."/>
            <person name="Spatafora J.W."/>
            <person name="Visel A."/>
            <person name="Grigoriev I.V."/>
        </authorList>
    </citation>
    <scope>NUCLEOTIDE SEQUENCE [LARGE SCALE GENOMIC DNA]</scope>
    <source>
        <strain evidence="9 10">12-1054</strain>
    </source>
</reference>
<dbReference type="EC" id="1.3.1.76" evidence="2"/>
<evidence type="ECO:0000256" key="1">
    <source>
        <dbReference type="ARBA" id="ARBA00005010"/>
    </source>
</evidence>
<dbReference type="InterPro" id="IPR006367">
    <property type="entry name" value="Sirohaem_synthase_N"/>
</dbReference>
<dbReference type="Pfam" id="PF14824">
    <property type="entry name" value="Sirohm_synth_M"/>
    <property type="match status" value="1"/>
</dbReference>
<protein>
    <recommendedName>
        <fullName evidence="2">precorrin-2 dehydrogenase</fullName>
        <ecNumber evidence="2">1.3.1.76</ecNumber>
    </recommendedName>
</protein>
<organism evidence="9 10">
    <name type="scientific">Protomyces lactucae-debilis</name>
    <dbReference type="NCBI Taxonomy" id="2754530"/>
    <lineage>
        <taxon>Eukaryota</taxon>
        <taxon>Fungi</taxon>
        <taxon>Dikarya</taxon>
        <taxon>Ascomycota</taxon>
        <taxon>Taphrinomycotina</taxon>
        <taxon>Taphrinomycetes</taxon>
        <taxon>Taphrinales</taxon>
        <taxon>Protomycetaceae</taxon>
        <taxon>Protomyces</taxon>
    </lineage>
</organism>
<feature type="domain" description="Siroheme synthase central" evidence="8">
    <location>
        <begin position="144"/>
        <end position="169"/>
    </location>
</feature>
<sequence length="275" mass="30026">MSLDRAGNVQEVAETFPAIRPGGSLLLAWQIRNKTVLLVGGGVVAAGRLTKILEADARCTLVAPSDNLSPEVRYRIAQKEPLLTYKDRPFEMADLQGVDMVMTAIDDNPLSEAICLASRAAKIPVNIADVPPMCDFYFGSEIRDGPLQIVVSTNGKGPKLANLVRRRITGSLPPNVGMAIEKVGMLRQKLRKRAPGVGGELGARRMKWMIDVCECYTVPQLAQMTDASMDDILDGWDNMVVPGGRKGCPLGYKRKETDAGFGFCPRWAAWLSGHW</sequence>
<evidence type="ECO:0000256" key="6">
    <source>
        <dbReference type="ARBA" id="ARBA00047561"/>
    </source>
</evidence>
<name>A0A1Y2FB10_PROLT</name>
<evidence type="ECO:0000259" key="7">
    <source>
        <dbReference type="Pfam" id="PF14823"/>
    </source>
</evidence>
<dbReference type="GO" id="GO:0019354">
    <property type="term" value="P:siroheme biosynthetic process"/>
    <property type="evidence" value="ECO:0007669"/>
    <property type="project" value="UniProtKB-UniPathway"/>
</dbReference>
<proteinExistence type="predicted"/>
<dbReference type="AlphaFoldDB" id="A0A1Y2FB10"/>
<dbReference type="Gene3D" id="3.40.50.720">
    <property type="entry name" value="NAD(P)-binding Rossmann-like Domain"/>
    <property type="match status" value="1"/>
</dbReference>
<dbReference type="NCBIfam" id="TIGR01470">
    <property type="entry name" value="cysG_Nterm"/>
    <property type="match status" value="1"/>
</dbReference>
<dbReference type="SUPFAM" id="SSF75615">
    <property type="entry name" value="Siroheme synthase middle domains-like"/>
    <property type="match status" value="1"/>
</dbReference>
<keyword evidence="4" id="KW-0520">NAD</keyword>
<keyword evidence="10" id="KW-1185">Reference proteome</keyword>
<comment type="pathway">
    <text evidence="1">Porphyrin-containing compound metabolism; siroheme biosynthesis; sirohydrochlorin from precorrin-2: step 1/1.</text>
</comment>
<comment type="catalytic activity">
    <reaction evidence="6">
        <text>precorrin-2 + NAD(+) = sirohydrochlorin + NADH + 2 H(+)</text>
        <dbReference type="Rhea" id="RHEA:15613"/>
        <dbReference type="ChEBI" id="CHEBI:15378"/>
        <dbReference type="ChEBI" id="CHEBI:57540"/>
        <dbReference type="ChEBI" id="CHEBI:57945"/>
        <dbReference type="ChEBI" id="CHEBI:58351"/>
        <dbReference type="ChEBI" id="CHEBI:58827"/>
        <dbReference type="EC" id="1.3.1.76"/>
    </reaction>
</comment>
<gene>
    <name evidence="9" type="ORF">BCR37DRAFT_393480</name>
</gene>
<evidence type="ECO:0000313" key="9">
    <source>
        <dbReference type="EMBL" id="ORY80817.1"/>
    </source>
</evidence>
<dbReference type="EMBL" id="MCFI01000012">
    <property type="protein sequence ID" value="ORY80817.1"/>
    <property type="molecule type" value="Genomic_DNA"/>
</dbReference>
<dbReference type="GO" id="GO:0004325">
    <property type="term" value="F:ferrochelatase activity"/>
    <property type="evidence" value="ECO:0007669"/>
    <property type="project" value="InterPro"/>
</dbReference>
<dbReference type="Proteomes" id="UP000193685">
    <property type="component" value="Unassembled WGS sequence"/>
</dbReference>
<accession>A0A1Y2FB10</accession>
<dbReference type="PANTHER" id="PTHR35330:SF1">
    <property type="entry name" value="SIROHEME BIOSYNTHESIS PROTEIN MET8"/>
    <property type="match status" value="1"/>
</dbReference>
<dbReference type="SUPFAM" id="SSF51735">
    <property type="entry name" value="NAD(P)-binding Rossmann-fold domains"/>
    <property type="match status" value="1"/>
</dbReference>
<evidence type="ECO:0000256" key="2">
    <source>
        <dbReference type="ARBA" id="ARBA00012400"/>
    </source>
</evidence>
<dbReference type="InterPro" id="IPR028281">
    <property type="entry name" value="Sirohaem_synthase_central"/>
</dbReference>
<dbReference type="InterPro" id="IPR028161">
    <property type="entry name" value="Met8-like"/>
</dbReference>
<dbReference type="GO" id="GO:0043115">
    <property type="term" value="F:precorrin-2 dehydrogenase activity"/>
    <property type="evidence" value="ECO:0007669"/>
    <property type="project" value="UniProtKB-EC"/>
</dbReference>
<dbReference type="Pfam" id="PF13241">
    <property type="entry name" value="NAD_binding_7"/>
    <property type="match status" value="1"/>
</dbReference>
<dbReference type="PANTHER" id="PTHR35330">
    <property type="entry name" value="SIROHEME BIOSYNTHESIS PROTEIN MET8"/>
    <property type="match status" value="1"/>
</dbReference>
<feature type="domain" description="Siroheme biosynthesis protein Met8 C-terminal" evidence="7">
    <location>
        <begin position="173"/>
        <end position="242"/>
    </location>
</feature>
<dbReference type="RefSeq" id="XP_040724462.1">
    <property type="nucleotide sequence ID" value="XM_040871311.1"/>
</dbReference>
<dbReference type="OrthoDB" id="1721126at2759"/>